<evidence type="ECO:0000256" key="3">
    <source>
        <dbReference type="ARBA" id="ARBA00022692"/>
    </source>
</evidence>
<feature type="transmembrane region" description="Helical" evidence="6">
    <location>
        <begin position="183"/>
        <end position="202"/>
    </location>
</feature>
<dbReference type="EMBL" id="BPWL01000001">
    <property type="protein sequence ID" value="GJJ06209.1"/>
    <property type="molecule type" value="Genomic_DNA"/>
</dbReference>
<gene>
    <name evidence="7" type="ORF">Clacol_000398</name>
</gene>
<evidence type="ECO:0000256" key="1">
    <source>
        <dbReference type="ARBA" id="ARBA00004141"/>
    </source>
</evidence>
<organism evidence="7 8">
    <name type="scientific">Clathrus columnatus</name>
    <dbReference type="NCBI Taxonomy" id="1419009"/>
    <lineage>
        <taxon>Eukaryota</taxon>
        <taxon>Fungi</taxon>
        <taxon>Dikarya</taxon>
        <taxon>Basidiomycota</taxon>
        <taxon>Agaricomycotina</taxon>
        <taxon>Agaricomycetes</taxon>
        <taxon>Phallomycetidae</taxon>
        <taxon>Phallales</taxon>
        <taxon>Clathraceae</taxon>
        <taxon>Clathrus</taxon>
    </lineage>
</organism>
<dbReference type="PANTHER" id="PTHR43791:SF6">
    <property type="entry name" value="TRANSPORTER, PUTATIVE (AFU_ORTHOLOGUE AFUA_1G16690)-RELATED"/>
    <property type="match status" value="1"/>
</dbReference>
<dbReference type="Proteomes" id="UP001050691">
    <property type="component" value="Unassembled WGS sequence"/>
</dbReference>
<evidence type="ECO:0000256" key="2">
    <source>
        <dbReference type="ARBA" id="ARBA00022448"/>
    </source>
</evidence>
<evidence type="ECO:0000313" key="8">
    <source>
        <dbReference type="Proteomes" id="UP001050691"/>
    </source>
</evidence>
<evidence type="ECO:0000256" key="4">
    <source>
        <dbReference type="ARBA" id="ARBA00022989"/>
    </source>
</evidence>
<feature type="transmembrane region" description="Helical" evidence="6">
    <location>
        <begin position="301"/>
        <end position="322"/>
    </location>
</feature>
<dbReference type="Gene3D" id="1.20.1250.20">
    <property type="entry name" value="MFS general substrate transporter like domains"/>
    <property type="match status" value="1"/>
</dbReference>
<reference evidence="7" key="1">
    <citation type="submission" date="2021-10" db="EMBL/GenBank/DDBJ databases">
        <title>De novo Genome Assembly of Clathrus columnatus (Basidiomycota, Fungi) Using Illumina and Nanopore Sequence Data.</title>
        <authorList>
            <person name="Ogiso-Tanaka E."/>
            <person name="Itagaki H."/>
            <person name="Hosoya T."/>
            <person name="Hosaka K."/>
        </authorList>
    </citation>
    <scope>NUCLEOTIDE SEQUENCE</scope>
    <source>
        <strain evidence="7">MO-923</strain>
    </source>
</reference>
<comment type="caution">
    <text evidence="7">The sequence shown here is derived from an EMBL/GenBank/DDBJ whole genome shotgun (WGS) entry which is preliminary data.</text>
</comment>
<dbReference type="PANTHER" id="PTHR43791">
    <property type="entry name" value="PERMEASE-RELATED"/>
    <property type="match status" value="1"/>
</dbReference>
<evidence type="ECO:0000313" key="7">
    <source>
        <dbReference type="EMBL" id="GJJ06209.1"/>
    </source>
</evidence>
<sequence length="380" mass="42362">MAYNGQRGVGSILDSSEELAPLVLEGETEYVDESTEFGGPEERKILEKKLDDDARYYVLNPRLTPHSYIIMQIPSFTGALLTRKELGLRTAILYCGNLMSNAFGGLLAAGILSGMDGKLGQAGWRPSFSPGDFPATTRWLSPDERKLAMLRMSEDVGEADEENQKEEHNQLTGLKLAVTDWKVWWLAFAMLSQVLTLAATLGFESTTVTLLLTAPPWFFATFISFLNARHADSTGERFWHISCPILLGILGFVISLSTMNTAARYLALWVILLTSEAQSYAGFVVLYAWQSNSLPRPPAKRAVALALINAWSQLGNIAGSYIWATSWGPTYRKSYGICVATAGLTLIMCYIFRQHLISLNKEIERKQNATGRRIKFRYLY</sequence>
<protein>
    <submittedName>
        <fullName evidence="7">Uncharacterized protein</fullName>
    </submittedName>
</protein>
<feature type="transmembrane region" description="Helical" evidence="6">
    <location>
        <begin position="238"/>
        <end position="259"/>
    </location>
</feature>
<dbReference type="AlphaFoldDB" id="A0AAV4ZWJ3"/>
<accession>A0AAV4ZWJ3</accession>
<name>A0AAV4ZWJ3_9AGAM</name>
<keyword evidence="3 6" id="KW-0812">Transmembrane</keyword>
<evidence type="ECO:0000256" key="5">
    <source>
        <dbReference type="ARBA" id="ARBA00023136"/>
    </source>
</evidence>
<keyword evidence="4 6" id="KW-1133">Transmembrane helix</keyword>
<feature type="transmembrane region" description="Helical" evidence="6">
    <location>
        <begin position="208"/>
        <end position="226"/>
    </location>
</feature>
<evidence type="ECO:0000256" key="6">
    <source>
        <dbReference type="SAM" id="Phobius"/>
    </source>
</evidence>
<keyword evidence="2" id="KW-0813">Transport</keyword>
<keyword evidence="8" id="KW-1185">Reference proteome</keyword>
<dbReference type="GO" id="GO:0022857">
    <property type="term" value="F:transmembrane transporter activity"/>
    <property type="evidence" value="ECO:0007669"/>
    <property type="project" value="TreeGrafter"/>
</dbReference>
<comment type="subcellular location">
    <subcellularLocation>
        <location evidence="1">Membrane</location>
        <topology evidence="1">Multi-pass membrane protein</topology>
    </subcellularLocation>
</comment>
<feature type="transmembrane region" description="Helical" evidence="6">
    <location>
        <begin position="265"/>
        <end position="289"/>
    </location>
</feature>
<proteinExistence type="predicted"/>
<dbReference type="GO" id="GO:0016020">
    <property type="term" value="C:membrane"/>
    <property type="evidence" value="ECO:0007669"/>
    <property type="project" value="UniProtKB-SubCell"/>
</dbReference>
<dbReference type="SUPFAM" id="SSF103473">
    <property type="entry name" value="MFS general substrate transporter"/>
    <property type="match status" value="1"/>
</dbReference>
<dbReference type="InterPro" id="IPR036259">
    <property type="entry name" value="MFS_trans_sf"/>
</dbReference>
<feature type="transmembrane region" description="Helical" evidence="6">
    <location>
        <begin position="334"/>
        <end position="352"/>
    </location>
</feature>
<keyword evidence="5 6" id="KW-0472">Membrane</keyword>